<feature type="coiled-coil region" evidence="2">
    <location>
        <begin position="166"/>
        <end position="370"/>
    </location>
</feature>
<dbReference type="Pfam" id="PF02463">
    <property type="entry name" value="SMC_N"/>
    <property type="match status" value="1"/>
</dbReference>
<evidence type="ECO:0000313" key="5">
    <source>
        <dbReference type="Proteomes" id="UP000278475"/>
    </source>
</evidence>
<evidence type="ECO:0000256" key="2">
    <source>
        <dbReference type="SAM" id="Coils"/>
    </source>
</evidence>
<feature type="coiled-coil region" evidence="2">
    <location>
        <begin position="405"/>
        <end position="450"/>
    </location>
</feature>
<keyword evidence="1 2" id="KW-0175">Coiled coil</keyword>
<dbReference type="GO" id="GO:0003697">
    <property type="term" value="F:single-stranded DNA binding"/>
    <property type="evidence" value="ECO:0007669"/>
    <property type="project" value="TreeGrafter"/>
</dbReference>
<name>A0A497EQ03_9CREN</name>
<evidence type="ECO:0000259" key="3">
    <source>
        <dbReference type="Pfam" id="PF02463"/>
    </source>
</evidence>
<proteinExistence type="predicted"/>
<dbReference type="InterPro" id="IPR027417">
    <property type="entry name" value="P-loop_NTPase"/>
</dbReference>
<dbReference type="Proteomes" id="UP000278475">
    <property type="component" value="Unassembled WGS sequence"/>
</dbReference>
<gene>
    <name evidence="4" type="ORF">DRJ31_05385</name>
</gene>
<dbReference type="AlphaFoldDB" id="A0A497EQ03"/>
<protein>
    <recommendedName>
        <fullName evidence="3">RecF/RecN/SMC N-terminal domain-containing protein</fullName>
    </recommendedName>
</protein>
<dbReference type="GO" id="GO:0030915">
    <property type="term" value="C:Smc5-Smc6 complex"/>
    <property type="evidence" value="ECO:0007669"/>
    <property type="project" value="TreeGrafter"/>
</dbReference>
<evidence type="ECO:0000313" key="4">
    <source>
        <dbReference type="EMBL" id="RLE49317.1"/>
    </source>
</evidence>
<dbReference type="PANTHER" id="PTHR45916">
    <property type="entry name" value="STRUCTURAL MAINTENANCE OF CHROMOSOMES PROTEIN 5"/>
    <property type="match status" value="1"/>
</dbReference>
<dbReference type="InterPro" id="IPR003395">
    <property type="entry name" value="RecF/RecN/SMC_N"/>
</dbReference>
<reference evidence="4 5" key="1">
    <citation type="submission" date="2018-06" db="EMBL/GenBank/DDBJ databases">
        <title>Extensive metabolic versatility and redundancy in microbially diverse, dynamic hydrothermal sediments.</title>
        <authorList>
            <person name="Dombrowski N."/>
            <person name="Teske A."/>
            <person name="Baker B.J."/>
        </authorList>
    </citation>
    <scope>NUCLEOTIDE SEQUENCE [LARGE SCALE GENOMIC DNA]</scope>
    <source>
        <strain evidence="4">B66_G16</strain>
    </source>
</reference>
<dbReference type="GO" id="GO:0000724">
    <property type="term" value="P:double-strand break repair via homologous recombination"/>
    <property type="evidence" value="ECO:0007669"/>
    <property type="project" value="TreeGrafter"/>
</dbReference>
<sequence length="598" mass="68709">MPLHIKEVVLENFMSYEYARVPLRPGLNFICGPNGAGKSSILLAISVATGQSYTERSRRLSDLIRRGKDIARVTLIIDNSKVGRRRPIPSIDSDIVTVSRYLKKDGTYWFEVNGREVTKAEITRMFKSIGMNPDNMLIVMHQNMIEQFAVIPPKEKLLLVEEAVGFSQYRRNIKEAKARLEKLLSEEEATRQLLASAEQTLAYWKEVYEKLLEKRRLLERKKFLEREIIWAQYIKHEKAKAQLEERLKQKKAQLEDLNTFIAKKAEEAKKLISAYGGKREELKRALYKLVEAEKASLECEVQANFEKVALIERELDVLLENYVEARIQEAVARFRRGLLEDEVKDLAKEIREVDDKLKELEPELEKAGERIETERSVVEIQEELRYVNAHLMSLRDVPEDAESIYNSYLKNYEELKNKAKEVAENKEKALRELEDRIKIWRQTLEKLVSEVDPVYRDILSRVGGIGGVRLVNLDDMEEAGLELTVGFRGSSPVVLDAYVQSGGERTVAIMAFLLALQQYLKSPIRAVDEFDVHMDPVNREAMMKMLLSHIEANKDVQFIVITPSQISVLSEKVNVIFVQNVQGKSEVIKTVSAAAQRV</sequence>
<dbReference type="SUPFAM" id="SSF52540">
    <property type="entry name" value="P-loop containing nucleoside triphosphate hydrolases"/>
    <property type="match status" value="1"/>
</dbReference>
<dbReference type="PANTHER" id="PTHR45916:SF1">
    <property type="entry name" value="STRUCTURAL MAINTENANCE OF CHROMOSOMES PROTEIN 5"/>
    <property type="match status" value="1"/>
</dbReference>
<dbReference type="EMBL" id="QMQV01000041">
    <property type="protein sequence ID" value="RLE49317.1"/>
    <property type="molecule type" value="Genomic_DNA"/>
</dbReference>
<accession>A0A497EQ03</accession>
<feature type="domain" description="RecF/RecN/SMC N-terminal" evidence="3">
    <location>
        <begin position="4"/>
        <end position="568"/>
    </location>
</feature>
<organism evidence="4 5">
    <name type="scientific">Thermoproteota archaeon</name>
    <dbReference type="NCBI Taxonomy" id="2056631"/>
    <lineage>
        <taxon>Archaea</taxon>
        <taxon>Thermoproteota</taxon>
    </lineage>
</organism>
<comment type="caution">
    <text evidence="4">The sequence shown here is derived from an EMBL/GenBank/DDBJ whole genome shotgun (WGS) entry which is preliminary data.</text>
</comment>
<dbReference type="Gene3D" id="3.40.50.300">
    <property type="entry name" value="P-loop containing nucleotide triphosphate hydrolases"/>
    <property type="match status" value="2"/>
</dbReference>
<evidence type="ECO:0000256" key="1">
    <source>
        <dbReference type="ARBA" id="ARBA00023054"/>
    </source>
</evidence>